<evidence type="ECO:0000313" key="1">
    <source>
        <dbReference type="EMBL" id="KAH7942515.1"/>
    </source>
</evidence>
<sequence>MKQSYPKTSQVRKTTLMSTLDVFLPRPPTTTGNEKYNSDPIEAVFGRLKSICGGNDALDARAVTTALDHIVKESGLSTQLHAPDVDDAEKMAAHVPQKVLDQLICLKEQQSNISPSVTYSVLAYVGGYFVKLISEYGCDACVMLLSTTRKDNVLFELVKHQD</sequence>
<accession>A0ACB8CIE6</accession>
<dbReference type="EMBL" id="CM023476">
    <property type="protein sequence ID" value="KAH7942515.1"/>
    <property type="molecule type" value="Genomic_DNA"/>
</dbReference>
<dbReference type="Proteomes" id="UP000821865">
    <property type="component" value="Chromosome 7"/>
</dbReference>
<gene>
    <name evidence="1" type="ORF">HPB49_024777</name>
</gene>
<proteinExistence type="predicted"/>
<reference evidence="1" key="1">
    <citation type="submission" date="2020-05" db="EMBL/GenBank/DDBJ databases">
        <title>Large-scale comparative analyses of tick genomes elucidate their genetic diversity and vector capacities.</title>
        <authorList>
            <person name="Jia N."/>
            <person name="Wang J."/>
            <person name="Shi W."/>
            <person name="Du L."/>
            <person name="Sun Y."/>
            <person name="Zhan W."/>
            <person name="Jiang J."/>
            <person name="Wang Q."/>
            <person name="Zhang B."/>
            <person name="Ji P."/>
            <person name="Sakyi L.B."/>
            <person name="Cui X."/>
            <person name="Yuan T."/>
            <person name="Jiang B."/>
            <person name="Yang W."/>
            <person name="Lam T.T.-Y."/>
            <person name="Chang Q."/>
            <person name="Ding S."/>
            <person name="Wang X."/>
            <person name="Zhu J."/>
            <person name="Ruan X."/>
            <person name="Zhao L."/>
            <person name="Wei J."/>
            <person name="Que T."/>
            <person name="Du C."/>
            <person name="Cheng J."/>
            <person name="Dai P."/>
            <person name="Han X."/>
            <person name="Huang E."/>
            <person name="Gao Y."/>
            <person name="Liu J."/>
            <person name="Shao H."/>
            <person name="Ye R."/>
            <person name="Li L."/>
            <person name="Wei W."/>
            <person name="Wang X."/>
            <person name="Wang C."/>
            <person name="Yang T."/>
            <person name="Huo Q."/>
            <person name="Li W."/>
            <person name="Guo W."/>
            <person name="Chen H."/>
            <person name="Zhou L."/>
            <person name="Ni X."/>
            <person name="Tian J."/>
            <person name="Zhou Y."/>
            <person name="Sheng Y."/>
            <person name="Liu T."/>
            <person name="Pan Y."/>
            <person name="Xia L."/>
            <person name="Li J."/>
            <person name="Zhao F."/>
            <person name="Cao W."/>
        </authorList>
    </citation>
    <scope>NUCLEOTIDE SEQUENCE</scope>
    <source>
        <strain evidence="1">Dsil-2018</strain>
    </source>
</reference>
<protein>
    <submittedName>
        <fullName evidence="1">Uncharacterized protein</fullName>
    </submittedName>
</protein>
<comment type="caution">
    <text evidence="1">The sequence shown here is derived from an EMBL/GenBank/DDBJ whole genome shotgun (WGS) entry which is preliminary data.</text>
</comment>
<keyword evidence="2" id="KW-1185">Reference proteome</keyword>
<evidence type="ECO:0000313" key="2">
    <source>
        <dbReference type="Proteomes" id="UP000821865"/>
    </source>
</evidence>
<name>A0ACB8CIE6_DERSI</name>
<organism evidence="1 2">
    <name type="scientific">Dermacentor silvarum</name>
    <name type="common">Tick</name>
    <dbReference type="NCBI Taxonomy" id="543639"/>
    <lineage>
        <taxon>Eukaryota</taxon>
        <taxon>Metazoa</taxon>
        <taxon>Ecdysozoa</taxon>
        <taxon>Arthropoda</taxon>
        <taxon>Chelicerata</taxon>
        <taxon>Arachnida</taxon>
        <taxon>Acari</taxon>
        <taxon>Parasitiformes</taxon>
        <taxon>Ixodida</taxon>
        <taxon>Ixodoidea</taxon>
        <taxon>Ixodidae</taxon>
        <taxon>Rhipicephalinae</taxon>
        <taxon>Dermacentor</taxon>
    </lineage>
</organism>